<keyword evidence="6" id="KW-0067">ATP-binding</keyword>
<comment type="catalytic activity">
    <reaction evidence="7">
        <text>L-threonyl-[protein] + ATP = O-phospho-L-threonyl-[protein] + ADP + H(+)</text>
        <dbReference type="Rhea" id="RHEA:46608"/>
        <dbReference type="Rhea" id="RHEA-COMP:11060"/>
        <dbReference type="Rhea" id="RHEA-COMP:11605"/>
        <dbReference type="ChEBI" id="CHEBI:15378"/>
        <dbReference type="ChEBI" id="CHEBI:30013"/>
        <dbReference type="ChEBI" id="CHEBI:30616"/>
        <dbReference type="ChEBI" id="CHEBI:61977"/>
        <dbReference type="ChEBI" id="CHEBI:456216"/>
        <dbReference type="EC" id="2.7.11.1"/>
    </reaction>
</comment>
<dbReference type="GO" id="GO:0000245">
    <property type="term" value="P:spliceosomal complex assembly"/>
    <property type="evidence" value="ECO:0007669"/>
    <property type="project" value="TreeGrafter"/>
</dbReference>
<evidence type="ECO:0000313" key="11">
    <source>
        <dbReference type="EMBL" id="QHT01318.1"/>
    </source>
</evidence>
<dbReference type="InterPro" id="IPR008271">
    <property type="entry name" value="Ser/Thr_kinase_AS"/>
</dbReference>
<comment type="catalytic activity">
    <reaction evidence="8">
        <text>L-seryl-[protein] + ATP = O-phospho-L-seryl-[protein] + ADP + H(+)</text>
        <dbReference type="Rhea" id="RHEA:17989"/>
        <dbReference type="Rhea" id="RHEA-COMP:9863"/>
        <dbReference type="Rhea" id="RHEA-COMP:11604"/>
        <dbReference type="ChEBI" id="CHEBI:15378"/>
        <dbReference type="ChEBI" id="CHEBI:29999"/>
        <dbReference type="ChEBI" id="CHEBI:30616"/>
        <dbReference type="ChEBI" id="CHEBI:83421"/>
        <dbReference type="ChEBI" id="CHEBI:456216"/>
        <dbReference type="EC" id="2.7.11.1"/>
    </reaction>
</comment>
<dbReference type="InterPro" id="IPR017441">
    <property type="entry name" value="Protein_kinase_ATP_BS"/>
</dbReference>
<evidence type="ECO:0000256" key="3">
    <source>
        <dbReference type="ARBA" id="ARBA00022679"/>
    </source>
</evidence>
<dbReference type="GO" id="GO:0004674">
    <property type="term" value="F:protein serine/threonine kinase activity"/>
    <property type="evidence" value="ECO:0007669"/>
    <property type="project" value="UniProtKB-KW"/>
</dbReference>
<keyword evidence="2" id="KW-0723">Serine/threonine-protein kinase</keyword>
<evidence type="ECO:0000256" key="5">
    <source>
        <dbReference type="ARBA" id="ARBA00022777"/>
    </source>
</evidence>
<dbReference type="PANTHER" id="PTHR47634">
    <property type="entry name" value="PROTEIN KINASE DOMAIN-CONTAINING PROTEIN-RELATED"/>
    <property type="match status" value="1"/>
</dbReference>
<dbReference type="EC" id="2.7.11.1" evidence="1"/>
<evidence type="ECO:0000256" key="1">
    <source>
        <dbReference type="ARBA" id="ARBA00012513"/>
    </source>
</evidence>
<evidence type="ECO:0000256" key="4">
    <source>
        <dbReference type="ARBA" id="ARBA00022741"/>
    </source>
</evidence>
<feature type="region of interest" description="Disordered" evidence="9">
    <location>
        <begin position="1"/>
        <end position="33"/>
    </location>
</feature>
<evidence type="ECO:0000256" key="2">
    <source>
        <dbReference type="ARBA" id="ARBA00022527"/>
    </source>
</evidence>
<reference evidence="11" key="1">
    <citation type="journal article" date="2020" name="Nature">
        <title>Giant virus diversity and host interactions through global metagenomics.</title>
        <authorList>
            <person name="Schulz F."/>
            <person name="Roux S."/>
            <person name="Paez-Espino D."/>
            <person name="Jungbluth S."/>
            <person name="Walsh D.A."/>
            <person name="Denef V.J."/>
            <person name="McMahon K.D."/>
            <person name="Konstantinidis K.T."/>
            <person name="Eloe-Fadrosh E.A."/>
            <person name="Kyrpides N.C."/>
            <person name="Woyke T."/>
        </authorList>
    </citation>
    <scope>NUCLEOTIDE SEQUENCE</scope>
    <source>
        <strain evidence="11">GVMAG-M-3300020192-26</strain>
    </source>
</reference>
<evidence type="ECO:0000256" key="8">
    <source>
        <dbReference type="ARBA" id="ARBA00048679"/>
    </source>
</evidence>
<evidence type="ECO:0000259" key="10">
    <source>
        <dbReference type="PROSITE" id="PS50011"/>
    </source>
</evidence>
<evidence type="ECO:0000256" key="6">
    <source>
        <dbReference type="ARBA" id="ARBA00022840"/>
    </source>
</evidence>
<accession>A0A6C0C9R5</accession>
<keyword evidence="3" id="KW-0808">Transferase</keyword>
<dbReference type="PROSITE" id="PS00107">
    <property type="entry name" value="PROTEIN_KINASE_ATP"/>
    <property type="match status" value="1"/>
</dbReference>
<feature type="region of interest" description="Disordered" evidence="9">
    <location>
        <begin position="262"/>
        <end position="281"/>
    </location>
</feature>
<dbReference type="Gene3D" id="1.10.510.10">
    <property type="entry name" value="Transferase(Phosphotransferase) domain 1"/>
    <property type="match status" value="2"/>
</dbReference>
<organism evidence="11">
    <name type="scientific">viral metagenome</name>
    <dbReference type="NCBI Taxonomy" id="1070528"/>
    <lineage>
        <taxon>unclassified sequences</taxon>
        <taxon>metagenomes</taxon>
        <taxon>organismal metagenomes</taxon>
    </lineage>
</organism>
<protein>
    <recommendedName>
        <fullName evidence="1">non-specific serine/threonine protein kinase</fullName>
        <ecNumber evidence="1">2.7.11.1</ecNumber>
    </recommendedName>
</protein>
<dbReference type="AlphaFoldDB" id="A0A6C0C9R5"/>
<dbReference type="SUPFAM" id="SSF56112">
    <property type="entry name" value="Protein kinase-like (PK-like)"/>
    <property type="match status" value="1"/>
</dbReference>
<dbReference type="Pfam" id="PF00069">
    <property type="entry name" value="Pkinase"/>
    <property type="match status" value="2"/>
</dbReference>
<dbReference type="GO" id="GO:0005524">
    <property type="term" value="F:ATP binding"/>
    <property type="evidence" value="ECO:0007669"/>
    <property type="project" value="UniProtKB-KW"/>
</dbReference>
<feature type="compositionally biased region" description="Low complexity" evidence="9">
    <location>
        <begin position="10"/>
        <end position="28"/>
    </location>
</feature>
<dbReference type="GO" id="GO:0050684">
    <property type="term" value="P:regulation of mRNA processing"/>
    <property type="evidence" value="ECO:0007669"/>
    <property type="project" value="TreeGrafter"/>
</dbReference>
<dbReference type="EMBL" id="MN739369">
    <property type="protein sequence ID" value="QHT01318.1"/>
    <property type="molecule type" value="Genomic_DNA"/>
</dbReference>
<evidence type="ECO:0000256" key="7">
    <source>
        <dbReference type="ARBA" id="ARBA00047899"/>
    </source>
</evidence>
<dbReference type="PROSITE" id="PS50011">
    <property type="entry name" value="PROTEIN_KINASE_DOM"/>
    <property type="match status" value="1"/>
</dbReference>
<proteinExistence type="predicted"/>
<dbReference type="PANTHER" id="PTHR47634:SF9">
    <property type="entry name" value="PROTEIN KINASE DOMAIN-CONTAINING PROTEIN-RELATED"/>
    <property type="match status" value="1"/>
</dbReference>
<dbReference type="SMART" id="SM00220">
    <property type="entry name" value="S_TKc"/>
    <property type="match status" value="1"/>
</dbReference>
<dbReference type="PROSITE" id="PS00108">
    <property type="entry name" value="PROTEIN_KINASE_ST"/>
    <property type="match status" value="1"/>
</dbReference>
<name>A0A6C0C9R5_9ZZZZ</name>
<dbReference type="InterPro" id="IPR011009">
    <property type="entry name" value="Kinase-like_dom_sf"/>
</dbReference>
<evidence type="ECO:0000256" key="9">
    <source>
        <dbReference type="SAM" id="MobiDB-lite"/>
    </source>
</evidence>
<keyword evidence="5" id="KW-0418">Kinase</keyword>
<feature type="domain" description="Protein kinase" evidence="10">
    <location>
        <begin position="52"/>
        <end position="515"/>
    </location>
</feature>
<sequence length="518" mass="59792">MKKTARSIEKVVVSESSSYEQDDSNSSQRDSDEELPLTDEIIYPGLILNGDYVLIKKIGYGNNAGVWMTYKISTKSYFAIKIQDYQCYDDGCREIKILKKVAEFMEKNKSHKTYCINMLECFKYSEEHNDSVIFVCSVYDLYAGSINTPISTGVHKYGLPINVVKKITKQLLTALSVLHNELNVIHTDIKPENILLKGVPTVHNKIIKMFEETKFHEKYDVLAVKFSRNPKKFNEKRNMLALACVANLEIIEDAFICRPTTLSDEEEEDSGSHIEGEEDDFEDVINKSESEEAPASTKLNKRSQSVDDLPEFLDYKVSHSLEEFYDHESVINNKKKTTDHKVILDEKYINDCEIAVTDFGNSYFYDRRTKNEIQDRRYRAPEIVLNHKYGYSCDIWSVGCVVFELLTGFTLFSVYDSPLSKDIHHLFLMEKMLGPLPLNMKKSSSRAKFLFDAKNNYSIKNVDDFDMVSIYDRLVKQFLFSKADALKCSDFILAMLKYSPARRPTASEMLKHEWLKNI</sequence>
<dbReference type="InterPro" id="IPR000719">
    <property type="entry name" value="Prot_kinase_dom"/>
</dbReference>
<dbReference type="InterPro" id="IPR051334">
    <property type="entry name" value="SRPK"/>
</dbReference>
<keyword evidence="4" id="KW-0547">Nucleotide-binding</keyword>